<dbReference type="Pfam" id="PF07847">
    <property type="entry name" value="PCO_ADO"/>
    <property type="match status" value="1"/>
</dbReference>
<dbReference type="InterPro" id="IPR012864">
    <property type="entry name" value="PCO/ADO"/>
</dbReference>
<evidence type="ECO:0000313" key="5">
    <source>
        <dbReference type="Proteomes" id="UP001519460"/>
    </source>
</evidence>
<comment type="caution">
    <text evidence="4">The sequence shown here is derived from an EMBL/GenBank/DDBJ whole genome shotgun (WGS) entry which is preliminary data.</text>
</comment>
<dbReference type="SUPFAM" id="SSF51182">
    <property type="entry name" value="RmlC-like cupins"/>
    <property type="match status" value="1"/>
</dbReference>
<name>A0ABD0J0W6_9CAEN</name>
<dbReference type="PANTHER" id="PTHR22966">
    <property type="entry name" value="2-AMINOETHANETHIOL DIOXYGENASE"/>
    <property type="match status" value="1"/>
</dbReference>
<dbReference type="Gene3D" id="2.60.120.10">
    <property type="entry name" value="Jelly Rolls"/>
    <property type="match status" value="1"/>
</dbReference>
<gene>
    <name evidence="4" type="ORF">BaRGS_00040255</name>
</gene>
<keyword evidence="3" id="KW-0408">Iron</keyword>
<dbReference type="GO" id="GO:0046872">
    <property type="term" value="F:metal ion binding"/>
    <property type="evidence" value="ECO:0007669"/>
    <property type="project" value="UniProtKB-KW"/>
</dbReference>
<reference evidence="4 5" key="1">
    <citation type="journal article" date="2023" name="Sci. Data">
        <title>Genome assembly of the Korean intertidal mud-creeper Batillaria attramentaria.</title>
        <authorList>
            <person name="Patra A.K."/>
            <person name="Ho P.T."/>
            <person name="Jun S."/>
            <person name="Lee S.J."/>
            <person name="Kim Y."/>
            <person name="Won Y.J."/>
        </authorList>
    </citation>
    <scope>NUCLEOTIDE SEQUENCE [LARGE SCALE GENOMIC DNA]</scope>
    <source>
        <strain evidence="4">Wonlab-2016</strain>
    </source>
</reference>
<protein>
    <recommendedName>
        <fullName evidence="6">Cysteine dioxygenase</fullName>
    </recommendedName>
</protein>
<evidence type="ECO:0000256" key="1">
    <source>
        <dbReference type="ARBA" id="ARBA00022723"/>
    </source>
</evidence>
<keyword evidence="5" id="KW-1185">Reference proteome</keyword>
<accession>A0ABD0J0W6</accession>
<proteinExistence type="predicted"/>
<dbReference type="PANTHER" id="PTHR22966:SF61">
    <property type="entry name" value="2-AMINOETHANETHIOL DIOXYGENASE"/>
    <property type="match status" value="1"/>
</dbReference>
<dbReference type="CDD" id="cd20289">
    <property type="entry name" value="cupin_ADO"/>
    <property type="match status" value="1"/>
</dbReference>
<dbReference type="InterPro" id="IPR011051">
    <property type="entry name" value="RmlC_Cupin_sf"/>
</dbReference>
<organism evidence="4 5">
    <name type="scientific">Batillaria attramentaria</name>
    <dbReference type="NCBI Taxonomy" id="370345"/>
    <lineage>
        <taxon>Eukaryota</taxon>
        <taxon>Metazoa</taxon>
        <taxon>Spiralia</taxon>
        <taxon>Lophotrochozoa</taxon>
        <taxon>Mollusca</taxon>
        <taxon>Gastropoda</taxon>
        <taxon>Caenogastropoda</taxon>
        <taxon>Sorbeoconcha</taxon>
        <taxon>Cerithioidea</taxon>
        <taxon>Batillariidae</taxon>
        <taxon>Batillaria</taxon>
    </lineage>
</organism>
<dbReference type="AlphaFoldDB" id="A0ABD0J0W6"/>
<dbReference type="InterPro" id="IPR014710">
    <property type="entry name" value="RmlC-like_jellyroll"/>
</dbReference>
<evidence type="ECO:0008006" key="6">
    <source>
        <dbReference type="Google" id="ProtNLM"/>
    </source>
</evidence>
<sequence>MAAPIQQLARLASRTFSRLNTSEGVQPDKISQLKSALGEITAADVNFDANFIKQRDSALASRARAPVTYIHLWEDDTFSMGIFVVKGGGRLPLHDHPGMFGLIKVIHGTLKIISLSEVEGVPVPDDVNMQVKRWQKPRLKSVTVDREGIVSSGDGCCQLTPSRGNFHEITAVSDVAAFVDILAPPYNKSQDRDCHYYSEVLKNSASASARNVKWLIPVPQPLDFWCDTVDYTGPHINVRA</sequence>
<dbReference type="Proteomes" id="UP001519460">
    <property type="component" value="Unassembled WGS sequence"/>
</dbReference>
<dbReference type="GO" id="GO:0016491">
    <property type="term" value="F:oxidoreductase activity"/>
    <property type="evidence" value="ECO:0007669"/>
    <property type="project" value="UniProtKB-KW"/>
</dbReference>
<keyword evidence="1" id="KW-0479">Metal-binding</keyword>
<evidence type="ECO:0000313" key="4">
    <source>
        <dbReference type="EMBL" id="KAK7446623.1"/>
    </source>
</evidence>
<dbReference type="EMBL" id="JACVVK020000781">
    <property type="protein sequence ID" value="KAK7446623.1"/>
    <property type="molecule type" value="Genomic_DNA"/>
</dbReference>
<keyword evidence="2" id="KW-0560">Oxidoreductase</keyword>
<evidence type="ECO:0000256" key="2">
    <source>
        <dbReference type="ARBA" id="ARBA00023002"/>
    </source>
</evidence>
<evidence type="ECO:0000256" key="3">
    <source>
        <dbReference type="ARBA" id="ARBA00023004"/>
    </source>
</evidence>